<evidence type="ECO:0000313" key="2">
    <source>
        <dbReference type="Proteomes" id="UP001562425"/>
    </source>
</evidence>
<feature type="non-terminal residue" evidence="1">
    <location>
        <position position="1"/>
    </location>
</feature>
<proteinExistence type="predicted"/>
<accession>A0ABD1DUV6</accession>
<protein>
    <submittedName>
        <fullName evidence="1">Uncharacterized protein</fullName>
    </submittedName>
</protein>
<evidence type="ECO:0000313" key="1">
    <source>
        <dbReference type="EMBL" id="KAL1403258.1"/>
    </source>
</evidence>
<dbReference type="EMBL" id="JBEHCU010001831">
    <property type="protein sequence ID" value="KAL1403258.1"/>
    <property type="molecule type" value="Genomic_DNA"/>
</dbReference>
<comment type="caution">
    <text evidence="1">The sequence shown here is derived from an EMBL/GenBank/DDBJ whole genome shotgun (WGS) entry which is preliminary data.</text>
</comment>
<keyword evidence="2" id="KW-1185">Reference proteome</keyword>
<name>A0ABD1DUV6_CULPP</name>
<reference evidence="1 2" key="1">
    <citation type="submission" date="2024-05" db="EMBL/GenBank/DDBJ databases">
        <title>Culex pipiens pipiens assembly and annotation.</title>
        <authorList>
            <person name="Alout H."/>
            <person name="Durand T."/>
        </authorList>
    </citation>
    <scope>NUCLEOTIDE SEQUENCE [LARGE SCALE GENOMIC DNA]</scope>
    <source>
        <strain evidence="1">HA-2024</strain>
        <tissue evidence="1">Whole body</tissue>
    </source>
</reference>
<dbReference type="AlphaFoldDB" id="A0ABD1DUV6"/>
<organism evidence="1 2">
    <name type="scientific">Culex pipiens pipiens</name>
    <name type="common">Northern house mosquito</name>
    <dbReference type="NCBI Taxonomy" id="38569"/>
    <lineage>
        <taxon>Eukaryota</taxon>
        <taxon>Metazoa</taxon>
        <taxon>Ecdysozoa</taxon>
        <taxon>Arthropoda</taxon>
        <taxon>Hexapoda</taxon>
        <taxon>Insecta</taxon>
        <taxon>Pterygota</taxon>
        <taxon>Neoptera</taxon>
        <taxon>Endopterygota</taxon>
        <taxon>Diptera</taxon>
        <taxon>Nematocera</taxon>
        <taxon>Culicoidea</taxon>
        <taxon>Culicidae</taxon>
        <taxon>Culicinae</taxon>
        <taxon>Culicini</taxon>
        <taxon>Culex</taxon>
        <taxon>Culex</taxon>
    </lineage>
</organism>
<dbReference type="Proteomes" id="UP001562425">
    <property type="component" value="Unassembled WGS sequence"/>
</dbReference>
<sequence>FRISGKNTCFCGTSLPSWNFLFAASSSTAQFPNLLSIRRTVFLTVGAVHDRIRRP</sequence>
<gene>
    <name evidence="1" type="ORF">pipiens_019443</name>
</gene>